<reference evidence="1" key="1">
    <citation type="journal article" date="2020" name="Nature">
        <title>Giant virus diversity and host interactions through global metagenomics.</title>
        <authorList>
            <person name="Schulz F."/>
            <person name="Roux S."/>
            <person name="Paez-Espino D."/>
            <person name="Jungbluth S."/>
            <person name="Walsh D.A."/>
            <person name="Denef V.J."/>
            <person name="McMahon K.D."/>
            <person name="Konstantinidis K.T."/>
            <person name="Eloe-Fadrosh E.A."/>
            <person name="Kyrpides N.C."/>
            <person name="Woyke T."/>
        </authorList>
    </citation>
    <scope>NUCLEOTIDE SEQUENCE</scope>
    <source>
        <strain evidence="1">GVMAG-S-1024976-23</strain>
    </source>
</reference>
<proteinExistence type="predicted"/>
<protein>
    <submittedName>
        <fullName evidence="1">Uncharacterized protein</fullName>
    </submittedName>
</protein>
<accession>A0A6C0AFW6</accession>
<dbReference type="AlphaFoldDB" id="A0A6C0AFW6"/>
<organism evidence="1">
    <name type="scientific">viral metagenome</name>
    <dbReference type="NCBI Taxonomy" id="1070528"/>
    <lineage>
        <taxon>unclassified sequences</taxon>
        <taxon>metagenomes</taxon>
        <taxon>organismal metagenomes</taxon>
    </lineage>
</organism>
<dbReference type="EMBL" id="MN740601">
    <property type="protein sequence ID" value="QHS78669.1"/>
    <property type="molecule type" value="Genomic_DNA"/>
</dbReference>
<evidence type="ECO:0000313" key="1">
    <source>
        <dbReference type="EMBL" id="QHS78669.1"/>
    </source>
</evidence>
<sequence>MDVSNDFANNNEYRMLIPWDILNILYLYNRNKFVNTCKEFNEKYKNEEKCVNKILRWWDNCCITYVHQNVPINKYEIMSKRRLLEHYRLNYEWEHLKTYPTFLVNKCDKLDLLEKAKNAELIGTRQSIIDFLKDSNIVKEDILYAGW</sequence>
<name>A0A6C0AFW6_9ZZZZ</name>